<comment type="function">
    <text evidence="6">Quinone reductase that provides resistance to thiol-specific stress caused by electrophilic quinones.</text>
</comment>
<sequence>MTKIMYIKASPRDARSHSIAVADRFIKACRTADPGVEILVRDLFAMDLPPLDGPTLTGKYNIMHGRPFSEADKKAWNSVETVIADFKSADKYVFAIPMWNFSLPYRLKHYMDIVAQPTYTFVPEGGGYKGLVNAPAFIAYARGGDYPEGSPYNFQEDYMTFYLGFIGITNVKSVAVQPTLAGDELRDASKARAIEKALEIARTF</sequence>
<keyword evidence="2 6" id="KW-0288">FMN</keyword>
<feature type="domain" description="Flavodoxin-like fold" evidence="7">
    <location>
        <begin position="2"/>
        <end position="199"/>
    </location>
</feature>
<dbReference type="PANTHER" id="PTHR43741">
    <property type="entry name" value="FMN-DEPENDENT NADH-AZOREDUCTASE 1"/>
    <property type="match status" value="1"/>
</dbReference>
<comment type="subunit">
    <text evidence="6">Homodimer.</text>
</comment>
<feature type="binding site" evidence="6">
    <location>
        <begin position="98"/>
        <end position="101"/>
    </location>
    <ligand>
        <name>FMN</name>
        <dbReference type="ChEBI" id="CHEBI:58210"/>
    </ligand>
</feature>
<evidence type="ECO:0000256" key="2">
    <source>
        <dbReference type="ARBA" id="ARBA00022643"/>
    </source>
</evidence>
<dbReference type="InterPro" id="IPR029039">
    <property type="entry name" value="Flavoprotein-like_sf"/>
</dbReference>
<keyword evidence="1 6" id="KW-0285">Flavoprotein</keyword>
<dbReference type="Proteomes" id="UP000461162">
    <property type="component" value="Unassembled WGS sequence"/>
</dbReference>
<dbReference type="RefSeq" id="WP_367614131.1">
    <property type="nucleotide sequence ID" value="NZ_WODC01000008.1"/>
</dbReference>
<gene>
    <name evidence="6" type="primary">azoR</name>
    <name evidence="8" type="ORF">GKC30_12550</name>
</gene>
<comment type="cofactor">
    <cofactor evidence="6">
        <name>FMN</name>
        <dbReference type="ChEBI" id="CHEBI:58210"/>
    </cofactor>
    <text evidence="6">Binds 1 FMN per subunit.</text>
</comment>
<reference evidence="8 9" key="1">
    <citation type="submission" date="2019-11" db="EMBL/GenBank/DDBJ databases">
        <title>Pseudodesulfovibrio alkaliphilus, sp. nov., an alkaliphilic sulfate-reducing bacteria from mud volcano of Taman peninsula, Russia.</title>
        <authorList>
            <person name="Frolova A."/>
            <person name="Merkel A.Y."/>
            <person name="Slobodkin A.I."/>
        </authorList>
    </citation>
    <scope>NUCLEOTIDE SEQUENCE [LARGE SCALE GENOMIC DNA]</scope>
    <source>
        <strain evidence="8 9">F-1</strain>
    </source>
</reference>
<keyword evidence="4 6" id="KW-0520">NAD</keyword>
<evidence type="ECO:0000313" key="9">
    <source>
        <dbReference type="Proteomes" id="UP000461162"/>
    </source>
</evidence>
<protein>
    <recommendedName>
        <fullName evidence="6">FMN dependent NADH:quinone oxidoreductase</fullName>
        <ecNumber evidence="6">1.6.5.-</ecNumber>
    </recommendedName>
    <alternativeName>
        <fullName evidence="6">Azo-dye reductase</fullName>
    </alternativeName>
    <alternativeName>
        <fullName evidence="6">FMN-dependent NADH-azo compound oxidoreductase</fullName>
    </alternativeName>
    <alternativeName>
        <fullName evidence="6">FMN-dependent NADH-azoreductase</fullName>
        <ecNumber evidence="6">1.7.1.17</ecNumber>
    </alternativeName>
</protein>
<keyword evidence="3 6" id="KW-0560">Oxidoreductase</keyword>
<dbReference type="InterPro" id="IPR050104">
    <property type="entry name" value="FMN-dep_NADH:Q_OxRdtase_AzoR1"/>
</dbReference>
<organism evidence="8 9">
    <name type="scientific">Pseudodesulfovibrio alkaliphilus</name>
    <dbReference type="NCBI Taxonomy" id="2661613"/>
    <lineage>
        <taxon>Bacteria</taxon>
        <taxon>Pseudomonadati</taxon>
        <taxon>Thermodesulfobacteriota</taxon>
        <taxon>Desulfovibrionia</taxon>
        <taxon>Desulfovibrionales</taxon>
        <taxon>Desulfovibrionaceae</taxon>
    </lineage>
</organism>
<keyword evidence="9" id="KW-1185">Reference proteome</keyword>
<accession>A0A7K1KQU0</accession>
<feature type="binding site" evidence="6">
    <location>
        <position position="10"/>
    </location>
    <ligand>
        <name>FMN</name>
        <dbReference type="ChEBI" id="CHEBI:58210"/>
    </ligand>
</feature>
<evidence type="ECO:0000313" key="8">
    <source>
        <dbReference type="EMBL" id="MUM78465.1"/>
    </source>
</evidence>
<dbReference type="GO" id="GO:0016652">
    <property type="term" value="F:oxidoreductase activity, acting on NAD(P)H as acceptor"/>
    <property type="evidence" value="ECO:0007669"/>
    <property type="project" value="UniProtKB-UniRule"/>
</dbReference>
<evidence type="ECO:0000256" key="5">
    <source>
        <dbReference type="ARBA" id="ARBA00048542"/>
    </source>
</evidence>
<dbReference type="InterPro" id="IPR023048">
    <property type="entry name" value="NADH:quinone_OxRdtase_FMN_depd"/>
</dbReference>
<dbReference type="PANTHER" id="PTHR43741:SF4">
    <property type="entry name" value="FMN-DEPENDENT NADH:QUINONE OXIDOREDUCTASE"/>
    <property type="match status" value="1"/>
</dbReference>
<evidence type="ECO:0000256" key="1">
    <source>
        <dbReference type="ARBA" id="ARBA00022630"/>
    </source>
</evidence>
<dbReference type="GO" id="GO:0009055">
    <property type="term" value="F:electron transfer activity"/>
    <property type="evidence" value="ECO:0007669"/>
    <property type="project" value="UniProtKB-UniRule"/>
</dbReference>
<evidence type="ECO:0000256" key="6">
    <source>
        <dbReference type="HAMAP-Rule" id="MF_01216"/>
    </source>
</evidence>
<comment type="caution">
    <text evidence="8">The sequence shown here is derived from an EMBL/GenBank/DDBJ whole genome shotgun (WGS) entry which is preliminary data.</text>
</comment>
<comment type="catalytic activity">
    <reaction evidence="5">
        <text>N,N-dimethyl-1,4-phenylenediamine + anthranilate + 2 NAD(+) = 2-(4-dimethylaminophenyl)diazenylbenzoate + 2 NADH + 2 H(+)</text>
        <dbReference type="Rhea" id="RHEA:55872"/>
        <dbReference type="ChEBI" id="CHEBI:15378"/>
        <dbReference type="ChEBI" id="CHEBI:15783"/>
        <dbReference type="ChEBI" id="CHEBI:16567"/>
        <dbReference type="ChEBI" id="CHEBI:57540"/>
        <dbReference type="ChEBI" id="CHEBI:57945"/>
        <dbReference type="ChEBI" id="CHEBI:71579"/>
        <dbReference type="EC" id="1.7.1.17"/>
    </reaction>
    <physiologicalReaction direction="right-to-left" evidence="5">
        <dbReference type="Rhea" id="RHEA:55874"/>
    </physiologicalReaction>
</comment>
<feature type="binding site" evidence="6">
    <location>
        <begin position="16"/>
        <end position="18"/>
    </location>
    <ligand>
        <name>FMN</name>
        <dbReference type="ChEBI" id="CHEBI:58210"/>
    </ligand>
</feature>
<comment type="similarity">
    <text evidence="6">Belongs to the azoreductase type 1 family.</text>
</comment>
<dbReference type="HAMAP" id="MF_01216">
    <property type="entry name" value="Azoreductase_type1"/>
    <property type="match status" value="1"/>
</dbReference>
<name>A0A7K1KQU0_9BACT</name>
<comment type="caution">
    <text evidence="6">Lacks conserved residue(s) required for the propagation of feature annotation.</text>
</comment>
<dbReference type="AlphaFoldDB" id="A0A7K1KQU0"/>
<evidence type="ECO:0000256" key="4">
    <source>
        <dbReference type="ARBA" id="ARBA00023027"/>
    </source>
</evidence>
<dbReference type="GO" id="GO:0016655">
    <property type="term" value="F:oxidoreductase activity, acting on NAD(P)H, quinone or similar compound as acceptor"/>
    <property type="evidence" value="ECO:0007669"/>
    <property type="project" value="InterPro"/>
</dbReference>
<dbReference type="EC" id="1.7.1.17" evidence="6"/>
<proteinExistence type="inferred from homology"/>
<comment type="catalytic activity">
    <reaction evidence="6">
        <text>2 a quinone + NADH + H(+) = 2 a 1,4-benzosemiquinone + NAD(+)</text>
        <dbReference type="Rhea" id="RHEA:65952"/>
        <dbReference type="ChEBI" id="CHEBI:15378"/>
        <dbReference type="ChEBI" id="CHEBI:57540"/>
        <dbReference type="ChEBI" id="CHEBI:57945"/>
        <dbReference type="ChEBI" id="CHEBI:132124"/>
        <dbReference type="ChEBI" id="CHEBI:134225"/>
    </reaction>
</comment>
<dbReference type="EMBL" id="WODC01000008">
    <property type="protein sequence ID" value="MUM78465.1"/>
    <property type="molecule type" value="Genomic_DNA"/>
</dbReference>
<dbReference type="EC" id="1.6.5.-" evidence="6"/>
<dbReference type="Gene3D" id="3.40.50.360">
    <property type="match status" value="1"/>
</dbReference>
<dbReference type="Pfam" id="PF02525">
    <property type="entry name" value="Flavodoxin_2"/>
    <property type="match status" value="1"/>
</dbReference>
<evidence type="ECO:0000256" key="3">
    <source>
        <dbReference type="ARBA" id="ARBA00023002"/>
    </source>
</evidence>
<evidence type="ECO:0000259" key="7">
    <source>
        <dbReference type="Pfam" id="PF02525"/>
    </source>
</evidence>
<dbReference type="SUPFAM" id="SSF52218">
    <property type="entry name" value="Flavoproteins"/>
    <property type="match status" value="1"/>
</dbReference>
<comment type="function">
    <text evidence="6">Also exhibits azoreductase activity. Catalyzes the reductive cleavage of the azo bond in aromatic azo compounds to the corresponding amines.</text>
</comment>
<dbReference type="GO" id="GO:0010181">
    <property type="term" value="F:FMN binding"/>
    <property type="evidence" value="ECO:0007669"/>
    <property type="project" value="UniProtKB-UniRule"/>
</dbReference>
<dbReference type="InterPro" id="IPR003680">
    <property type="entry name" value="Flavodoxin_fold"/>
</dbReference>